<keyword evidence="1" id="KW-0732">Signal</keyword>
<evidence type="ECO:0000256" key="1">
    <source>
        <dbReference type="SAM" id="SignalP"/>
    </source>
</evidence>
<accession>A0A6A6T624</accession>
<dbReference type="Proteomes" id="UP000799324">
    <property type="component" value="Unassembled WGS sequence"/>
</dbReference>
<protein>
    <recommendedName>
        <fullName evidence="2">DUF1996 domain-containing protein</fullName>
    </recommendedName>
</protein>
<feature type="domain" description="DUF1996" evidence="2">
    <location>
        <begin position="47"/>
        <end position="311"/>
    </location>
</feature>
<dbReference type="PANTHER" id="PTHR43662">
    <property type="match status" value="1"/>
</dbReference>
<feature type="chain" id="PRO_5025646351" description="DUF1996 domain-containing protein" evidence="1">
    <location>
        <begin position="23"/>
        <end position="367"/>
    </location>
</feature>
<dbReference type="PANTHER" id="PTHR43662:SF3">
    <property type="entry name" value="DOMAIN PROTEIN, PUTATIVE (AFU_ORTHOLOGUE AFUA_6G11970)-RELATED"/>
    <property type="match status" value="1"/>
</dbReference>
<dbReference type="OrthoDB" id="74764at2759"/>
<proteinExistence type="predicted"/>
<organism evidence="3 4">
    <name type="scientific">Lophiostoma macrostomum CBS 122681</name>
    <dbReference type="NCBI Taxonomy" id="1314788"/>
    <lineage>
        <taxon>Eukaryota</taxon>
        <taxon>Fungi</taxon>
        <taxon>Dikarya</taxon>
        <taxon>Ascomycota</taxon>
        <taxon>Pezizomycotina</taxon>
        <taxon>Dothideomycetes</taxon>
        <taxon>Pleosporomycetidae</taxon>
        <taxon>Pleosporales</taxon>
        <taxon>Lophiostomataceae</taxon>
        <taxon>Lophiostoma</taxon>
    </lineage>
</organism>
<evidence type="ECO:0000313" key="3">
    <source>
        <dbReference type="EMBL" id="KAF2654004.1"/>
    </source>
</evidence>
<name>A0A6A6T624_9PLEO</name>
<evidence type="ECO:0000313" key="4">
    <source>
        <dbReference type="Proteomes" id="UP000799324"/>
    </source>
</evidence>
<sequence length="367" mass="40507">MPLPQFLHNAVLILAAIHQGTAQNSSGPTFNDFLRFSCSELNIQRIDPLVTPSLIPSPHLHQFVGGNALAPTMDPFTYNIPSTATCTTCTFAEDFSNYWTAVLFFRARNNTFHRVPLMPNLGLESQRGGMTVYYTAPYDKTTRVTAFKPGFRMLVGDPSHRSYRGDGNASGRDAAEARSIAFRCFTEKWGPAPPGSEIGGAWDTRGFPGRACEYGLRVNNFFPTCWDGVNLDSPDHKSHVAYPSKGNFNEPGWECPATHPVKLPQILYETIWNTSAFNSPDMWPEDGSQPFVFSTGDPTGYSWHGDYVFGWKGDSLQRAMDKYCGVDCPELKTQSVEAANACSKETVVKEDVDGWLTSLPGGMPVTT</sequence>
<feature type="signal peptide" evidence="1">
    <location>
        <begin position="1"/>
        <end position="22"/>
    </location>
</feature>
<evidence type="ECO:0000259" key="2">
    <source>
        <dbReference type="Pfam" id="PF09362"/>
    </source>
</evidence>
<dbReference type="EMBL" id="MU004371">
    <property type="protein sequence ID" value="KAF2654004.1"/>
    <property type="molecule type" value="Genomic_DNA"/>
</dbReference>
<reference evidence="3" key="1">
    <citation type="journal article" date="2020" name="Stud. Mycol.">
        <title>101 Dothideomycetes genomes: a test case for predicting lifestyles and emergence of pathogens.</title>
        <authorList>
            <person name="Haridas S."/>
            <person name="Albert R."/>
            <person name="Binder M."/>
            <person name="Bloem J."/>
            <person name="Labutti K."/>
            <person name="Salamov A."/>
            <person name="Andreopoulos B."/>
            <person name="Baker S."/>
            <person name="Barry K."/>
            <person name="Bills G."/>
            <person name="Bluhm B."/>
            <person name="Cannon C."/>
            <person name="Castanera R."/>
            <person name="Culley D."/>
            <person name="Daum C."/>
            <person name="Ezra D."/>
            <person name="Gonzalez J."/>
            <person name="Henrissat B."/>
            <person name="Kuo A."/>
            <person name="Liang C."/>
            <person name="Lipzen A."/>
            <person name="Lutzoni F."/>
            <person name="Magnuson J."/>
            <person name="Mondo S."/>
            <person name="Nolan M."/>
            <person name="Ohm R."/>
            <person name="Pangilinan J."/>
            <person name="Park H.-J."/>
            <person name="Ramirez L."/>
            <person name="Alfaro M."/>
            <person name="Sun H."/>
            <person name="Tritt A."/>
            <person name="Yoshinaga Y."/>
            <person name="Zwiers L.-H."/>
            <person name="Turgeon B."/>
            <person name="Goodwin S."/>
            <person name="Spatafora J."/>
            <person name="Crous P."/>
            <person name="Grigoriev I."/>
        </authorList>
    </citation>
    <scope>NUCLEOTIDE SEQUENCE</scope>
    <source>
        <strain evidence="3">CBS 122681</strain>
    </source>
</reference>
<dbReference type="InterPro" id="IPR018535">
    <property type="entry name" value="DUF1996"/>
</dbReference>
<dbReference type="AlphaFoldDB" id="A0A6A6T624"/>
<dbReference type="Pfam" id="PF09362">
    <property type="entry name" value="DUF1996"/>
    <property type="match status" value="1"/>
</dbReference>
<keyword evidence="4" id="KW-1185">Reference proteome</keyword>
<gene>
    <name evidence="3" type="ORF">K491DRAFT_705484</name>
</gene>